<dbReference type="Proteomes" id="UP000519439">
    <property type="component" value="Unassembled WGS sequence"/>
</dbReference>
<feature type="compositionally biased region" description="Low complexity" evidence="1">
    <location>
        <begin position="9"/>
        <end position="18"/>
    </location>
</feature>
<evidence type="ECO:0000256" key="1">
    <source>
        <dbReference type="SAM" id="MobiDB-lite"/>
    </source>
</evidence>
<accession>A0A7W6N7V0</accession>
<sequence length="73" mass="8039">MRRRRSRPNRSAPSSARPLLEPARNDTEPTDAGPGSASRFRTVQALAYRGVYLGTASLTKIEPDRTSPERPST</sequence>
<dbReference type="EMBL" id="JACIDC010000004">
    <property type="protein sequence ID" value="MBB4039870.1"/>
    <property type="molecule type" value="Genomic_DNA"/>
</dbReference>
<evidence type="ECO:0000313" key="3">
    <source>
        <dbReference type="Proteomes" id="UP000519439"/>
    </source>
</evidence>
<comment type="caution">
    <text evidence="2">The sequence shown here is derived from an EMBL/GenBank/DDBJ whole genome shotgun (WGS) entry which is preliminary data.</text>
</comment>
<evidence type="ECO:0000313" key="2">
    <source>
        <dbReference type="EMBL" id="MBB4039870.1"/>
    </source>
</evidence>
<dbReference type="AlphaFoldDB" id="A0A7W6N7V0"/>
<keyword evidence="3" id="KW-1185">Reference proteome</keyword>
<organism evidence="2 3">
    <name type="scientific">Microvirga flocculans</name>
    <dbReference type="NCBI Taxonomy" id="217168"/>
    <lineage>
        <taxon>Bacteria</taxon>
        <taxon>Pseudomonadati</taxon>
        <taxon>Pseudomonadota</taxon>
        <taxon>Alphaproteobacteria</taxon>
        <taxon>Hyphomicrobiales</taxon>
        <taxon>Methylobacteriaceae</taxon>
        <taxon>Microvirga</taxon>
    </lineage>
</organism>
<protein>
    <submittedName>
        <fullName evidence="2">Uncharacterized protein</fullName>
    </submittedName>
</protein>
<feature type="region of interest" description="Disordered" evidence="1">
    <location>
        <begin position="1"/>
        <end position="39"/>
    </location>
</feature>
<proteinExistence type="predicted"/>
<reference evidence="2 3" key="1">
    <citation type="submission" date="2020-08" db="EMBL/GenBank/DDBJ databases">
        <title>Genomic Encyclopedia of Type Strains, Phase IV (KMG-IV): sequencing the most valuable type-strain genomes for metagenomic binning, comparative biology and taxonomic classification.</title>
        <authorList>
            <person name="Goeker M."/>
        </authorList>
    </citation>
    <scope>NUCLEOTIDE SEQUENCE [LARGE SCALE GENOMIC DNA]</scope>
    <source>
        <strain evidence="2 3">DSM 15743</strain>
    </source>
</reference>
<gene>
    <name evidence="2" type="ORF">GGR34_001517</name>
</gene>
<name>A0A7W6N7V0_9HYPH</name>